<reference evidence="1" key="1">
    <citation type="submission" date="2020-09" db="EMBL/GenBank/DDBJ databases">
        <title>Genome-Enabled Discovery of Anthraquinone Biosynthesis in Senna tora.</title>
        <authorList>
            <person name="Kang S.-H."/>
            <person name="Pandey R.P."/>
            <person name="Lee C.-M."/>
            <person name="Sim J.-S."/>
            <person name="Jeong J.-T."/>
            <person name="Choi B.-S."/>
            <person name="Jung M."/>
            <person name="Ginzburg D."/>
            <person name="Zhao K."/>
            <person name="Won S.Y."/>
            <person name="Oh T.-J."/>
            <person name="Yu Y."/>
            <person name="Kim N.-H."/>
            <person name="Lee O.R."/>
            <person name="Lee T.-H."/>
            <person name="Bashyal P."/>
            <person name="Kim T.-S."/>
            <person name="Lee W.-H."/>
            <person name="Kawkins C."/>
            <person name="Kim C.-K."/>
            <person name="Kim J.S."/>
            <person name="Ahn B.O."/>
            <person name="Rhee S.Y."/>
            <person name="Sohng J.K."/>
        </authorList>
    </citation>
    <scope>NUCLEOTIDE SEQUENCE</scope>
    <source>
        <tissue evidence="1">Leaf</tissue>
    </source>
</reference>
<evidence type="ECO:0000313" key="1">
    <source>
        <dbReference type="EMBL" id="KAF7822837.1"/>
    </source>
</evidence>
<keyword evidence="2" id="KW-1185">Reference proteome</keyword>
<sequence length="40" mass="4912">MEEDECEKEFFISNTGQRRLEEEDETLLLIWVWYALKNFG</sequence>
<comment type="caution">
    <text evidence="1">The sequence shown here is derived from an EMBL/GenBank/DDBJ whole genome shotgun (WGS) entry which is preliminary data.</text>
</comment>
<accession>A0A834TIH7</accession>
<organism evidence="1 2">
    <name type="scientific">Senna tora</name>
    <dbReference type="NCBI Taxonomy" id="362788"/>
    <lineage>
        <taxon>Eukaryota</taxon>
        <taxon>Viridiplantae</taxon>
        <taxon>Streptophyta</taxon>
        <taxon>Embryophyta</taxon>
        <taxon>Tracheophyta</taxon>
        <taxon>Spermatophyta</taxon>
        <taxon>Magnoliopsida</taxon>
        <taxon>eudicotyledons</taxon>
        <taxon>Gunneridae</taxon>
        <taxon>Pentapetalae</taxon>
        <taxon>rosids</taxon>
        <taxon>fabids</taxon>
        <taxon>Fabales</taxon>
        <taxon>Fabaceae</taxon>
        <taxon>Caesalpinioideae</taxon>
        <taxon>Cassia clade</taxon>
        <taxon>Senna</taxon>
    </lineage>
</organism>
<dbReference type="Proteomes" id="UP000634136">
    <property type="component" value="Unassembled WGS sequence"/>
</dbReference>
<dbReference type="EMBL" id="JAAIUW010000007">
    <property type="protein sequence ID" value="KAF7822837.1"/>
    <property type="molecule type" value="Genomic_DNA"/>
</dbReference>
<dbReference type="AlphaFoldDB" id="A0A834TIH7"/>
<protein>
    <submittedName>
        <fullName evidence="1">Uncharacterized protein</fullName>
    </submittedName>
</protein>
<evidence type="ECO:0000313" key="2">
    <source>
        <dbReference type="Proteomes" id="UP000634136"/>
    </source>
</evidence>
<proteinExistence type="predicted"/>
<gene>
    <name evidence="1" type="ORF">G2W53_020981</name>
</gene>
<name>A0A834TIH7_9FABA</name>